<keyword evidence="1" id="KW-0812">Transmembrane</keyword>
<keyword evidence="1" id="KW-0472">Membrane</keyword>
<name>A0ABW5ESI4_9BURK</name>
<dbReference type="RefSeq" id="WP_380105840.1">
    <property type="nucleotide sequence ID" value="NZ_JBHSIH010000001.1"/>
</dbReference>
<evidence type="ECO:0000256" key="1">
    <source>
        <dbReference type="SAM" id="Phobius"/>
    </source>
</evidence>
<evidence type="ECO:0000313" key="3">
    <source>
        <dbReference type="Proteomes" id="UP001597287"/>
    </source>
</evidence>
<comment type="caution">
    <text evidence="2">The sequence shown here is derived from an EMBL/GenBank/DDBJ whole genome shotgun (WGS) entry which is preliminary data.</text>
</comment>
<dbReference type="EMBL" id="JBHUIG010000013">
    <property type="protein sequence ID" value="MFD2319557.1"/>
    <property type="molecule type" value="Genomic_DNA"/>
</dbReference>
<keyword evidence="1" id="KW-1133">Transmembrane helix</keyword>
<sequence length="129" mass="15065">MKVKYGKKWIFIILGVVVAVLLLLFMTPRKQGESISPRGAYRVEYYYVPLAQKLIYHQMKMPMTVRLYEVKTGRLISESAVVDLWLNGSIYWYLEPPMNSIMVGNDVIFENIPRECQDCPRLTLEQMAK</sequence>
<evidence type="ECO:0000313" key="2">
    <source>
        <dbReference type="EMBL" id="MFD2319557.1"/>
    </source>
</evidence>
<feature type="transmembrane region" description="Helical" evidence="1">
    <location>
        <begin position="9"/>
        <end position="27"/>
    </location>
</feature>
<reference evidence="3" key="1">
    <citation type="journal article" date="2019" name="Int. J. Syst. Evol. Microbiol.">
        <title>The Global Catalogue of Microorganisms (GCM) 10K type strain sequencing project: providing services to taxonomists for standard genome sequencing and annotation.</title>
        <authorList>
            <consortium name="The Broad Institute Genomics Platform"/>
            <consortium name="The Broad Institute Genome Sequencing Center for Infectious Disease"/>
            <person name="Wu L."/>
            <person name="Ma J."/>
        </authorList>
    </citation>
    <scope>NUCLEOTIDE SEQUENCE [LARGE SCALE GENOMIC DNA]</scope>
    <source>
        <strain evidence="3">CCUG 62793</strain>
    </source>
</reference>
<protein>
    <submittedName>
        <fullName evidence="2">Uncharacterized protein</fullName>
    </submittedName>
</protein>
<proteinExistence type="predicted"/>
<keyword evidence="3" id="KW-1185">Reference proteome</keyword>
<gene>
    <name evidence="2" type="ORF">ACFSPV_12615</name>
</gene>
<organism evidence="2 3">
    <name type="scientific">Delftia deserti</name>
    <dbReference type="NCBI Taxonomy" id="1651218"/>
    <lineage>
        <taxon>Bacteria</taxon>
        <taxon>Pseudomonadati</taxon>
        <taxon>Pseudomonadota</taxon>
        <taxon>Betaproteobacteria</taxon>
        <taxon>Burkholderiales</taxon>
        <taxon>Comamonadaceae</taxon>
        <taxon>Delftia</taxon>
    </lineage>
</organism>
<dbReference type="Proteomes" id="UP001597287">
    <property type="component" value="Unassembled WGS sequence"/>
</dbReference>
<accession>A0ABW5ESI4</accession>